<dbReference type="Proteomes" id="UP000006729">
    <property type="component" value="Chromosome 11"/>
</dbReference>
<accession>A0ACC0SAP6</accession>
<sequence length="789" mass="91193">MAEAMIEALAEQLVQVLKKPGEYVLEFQSEFNDMKTQLDLMKSFLADAYKLKRKEETVKTTLSMLRELVYDAEEILTDCLLRAEYRKEGFQCCSNFTPRELIFQYRTGKKLKDINERIKKMQKILKAYFKTIGQQSIHDDRGSIGKRWTSPVYDESAIVGLIEDTEKIIGWILPENRMLHQVGIKIFYSKQVVDRFEKRIWVSISQTINEEEIMKTLLKQLGEDVNGLDMAQMLPKIKQLLENKNYLIVMDDREGWSSCIIIRTRIESVAIEMGVEKARIHQRRILNEEESYALFCKIAFSSKEEAKQHPELEEVGKVIVKKCHGLPLAVKTIGGLLKSKAQSTEVWRRICHNFHDALTAKESENSVMASLQLSYDELPIRMKQCLLCFSLYPEDSEIGAEQLVHWWVGEGFIEGRNTSTTMELAFDYLSELISRCLVEVVQHRGYDGRVYSCRMHDLVRDLTIKIAREEGFCSLDDQGRQRTTARSRRLSFTNEADVRSMNKKSRIRALLMMTSSPVQFNRNIVIEHCIEDLLNWISSIERLAKLPFSIGKLRNLQLLVLSGCNNLQKLPLSITALQKLILLDIGHCPIQYLPQGIGRLSNLQELSGFKLVGADNKDGCRLAELQNLLQLRVLRVNISEESEIAEEELTVLTHLKQLKVLSINSEGCDKEEIFQNLERLSPPPHLEELYLRHYRGVLTPQWINPTSLCHLQYLCMENGDIKSTSPVFEGTNGTTWKVVGLCLKFLPRLHMEWEMVQRVMPRIRYVEVSHCYMLKSFPCNIDKLGVWRK</sequence>
<dbReference type="EMBL" id="CM009300">
    <property type="protein sequence ID" value="KAI9385931.1"/>
    <property type="molecule type" value="Genomic_DNA"/>
</dbReference>
<name>A0ACC0SAP6_POPTR</name>
<proteinExistence type="predicted"/>
<gene>
    <name evidence="1" type="ORF">POPTR_011G129800v4</name>
</gene>
<evidence type="ECO:0000313" key="2">
    <source>
        <dbReference type="Proteomes" id="UP000006729"/>
    </source>
</evidence>
<evidence type="ECO:0000313" key="1">
    <source>
        <dbReference type="EMBL" id="KAI9385931.1"/>
    </source>
</evidence>
<comment type="caution">
    <text evidence="1">The sequence shown here is derived from an EMBL/GenBank/DDBJ whole genome shotgun (WGS) entry which is preliminary data.</text>
</comment>
<reference evidence="1 2" key="1">
    <citation type="journal article" date="2006" name="Science">
        <title>The genome of black cottonwood, Populus trichocarpa (Torr. &amp; Gray).</title>
        <authorList>
            <person name="Tuskan G.A."/>
            <person name="Difazio S."/>
            <person name="Jansson S."/>
            <person name="Bohlmann J."/>
            <person name="Grigoriev I."/>
            <person name="Hellsten U."/>
            <person name="Putnam N."/>
            <person name="Ralph S."/>
            <person name="Rombauts S."/>
            <person name="Salamov A."/>
            <person name="Schein J."/>
            <person name="Sterck L."/>
            <person name="Aerts A."/>
            <person name="Bhalerao R.R."/>
            <person name="Bhalerao R.P."/>
            <person name="Blaudez D."/>
            <person name="Boerjan W."/>
            <person name="Brun A."/>
            <person name="Brunner A."/>
            <person name="Busov V."/>
            <person name="Campbell M."/>
            <person name="Carlson J."/>
            <person name="Chalot M."/>
            <person name="Chapman J."/>
            <person name="Chen G.L."/>
            <person name="Cooper D."/>
            <person name="Coutinho P.M."/>
            <person name="Couturier J."/>
            <person name="Covert S."/>
            <person name="Cronk Q."/>
            <person name="Cunningham R."/>
            <person name="Davis J."/>
            <person name="Degroeve S."/>
            <person name="Dejardin A."/>
            <person name="Depamphilis C."/>
            <person name="Detter J."/>
            <person name="Dirks B."/>
            <person name="Dubchak I."/>
            <person name="Duplessis S."/>
            <person name="Ehlting J."/>
            <person name="Ellis B."/>
            <person name="Gendler K."/>
            <person name="Goodstein D."/>
            <person name="Gribskov M."/>
            <person name="Grimwood J."/>
            <person name="Groover A."/>
            <person name="Gunter L."/>
            <person name="Hamberger B."/>
            <person name="Heinze B."/>
            <person name="Helariutta Y."/>
            <person name="Henrissat B."/>
            <person name="Holligan D."/>
            <person name="Holt R."/>
            <person name="Huang W."/>
            <person name="Islam-Faridi N."/>
            <person name="Jones S."/>
            <person name="Jones-Rhoades M."/>
            <person name="Jorgensen R."/>
            <person name="Joshi C."/>
            <person name="Kangasjarvi J."/>
            <person name="Karlsson J."/>
            <person name="Kelleher C."/>
            <person name="Kirkpatrick R."/>
            <person name="Kirst M."/>
            <person name="Kohler A."/>
            <person name="Kalluri U."/>
            <person name="Larimer F."/>
            <person name="Leebens-Mack J."/>
            <person name="Leple J.C."/>
            <person name="Locascio P."/>
            <person name="Lou Y."/>
            <person name="Lucas S."/>
            <person name="Martin F."/>
            <person name="Montanini B."/>
            <person name="Napoli C."/>
            <person name="Nelson D.R."/>
            <person name="Nelson C."/>
            <person name="Nieminen K."/>
            <person name="Nilsson O."/>
            <person name="Pereda V."/>
            <person name="Peter G."/>
            <person name="Philippe R."/>
            <person name="Pilate G."/>
            <person name="Poliakov A."/>
            <person name="Razumovskaya J."/>
            <person name="Richardson P."/>
            <person name="Rinaldi C."/>
            <person name="Ritland K."/>
            <person name="Rouze P."/>
            <person name="Ryaboy D."/>
            <person name="Schmutz J."/>
            <person name="Schrader J."/>
            <person name="Segerman B."/>
            <person name="Shin H."/>
            <person name="Siddiqui A."/>
            <person name="Sterky F."/>
            <person name="Terry A."/>
            <person name="Tsai C.J."/>
            <person name="Uberbacher E."/>
            <person name="Unneberg P."/>
            <person name="Vahala J."/>
            <person name="Wall K."/>
            <person name="Wessler S."/>
            <person name="Yang G."/>
            <person name="Yin T."/>
            <person name="Douglas C."/>
            <person name="Marra M."/>
            <person name="Sandberg G."/>
            <person name="Van de Peer Y."/>
            <person name="Rokhsar D."/>
        </authorList>
    </citation>
    <scope>NUCLEOTIDE SEQUENCE [LARGE SCALE GENOMIC DNA]</scope>
    <source>
        <strain evidence="2">cv. Nisqually</strain>
    </source>
</reference>
<organism evidence="1 2">
    <name type="scientific">Populus trichocarpa</name>
    <name type="common">Western balsam poplar</name>
    <name type="synonym">Populus balsamifera subsp. trichocarpa</name>
    <dbReference type="NCBI Taxonomy" id="3694"/>
    <lineage>
        <taxon>Eukaryota</taxon>
        <taxon>Viridiplantae</taxon>
        <taxon>Streptophyta</taxon>
        <taxon>Embryophyta</taxon>
        <taxon>Tracheophyta</taxon>
        <taxon>Spermatophyta</taxon>
        <taxon>Magnoliopsida</taxon>
        <taxon>eudicotyledons</taxon>
        <taxon>Gunneridae</taxon>
        <taxon>Pentapetalae</taxon>
        <taxon>rosids</taxon>
        <taxon>fabids</taxon>
        <taxon>Malpighiales</taxon>
        <taxon>Salicaceae</taxon>
        <taxon>Saliceae</taxon>
        <taxon>Populus</taxon>
    </lineage>
</organism>
<protein>
    <submittedName>
        <fullName evidence="1">Uncharacterized protein</fullName>
    </submittedName>
</protein>
<keyword evidence="2" id="KW-1185">Reference proteome</keyword>